<organism evidence="16 17">
    <name type="scientific">Sphingomonas naphthae</name>
    <dbReference type="NCBI Taxonomy" id="1813468"/>
    <lineage>
        <taxon>Bacteria</taxon>
        <taxon>Pseudomonadati</taxon>
        <taxon>Pseudomonadota</taxon>
        <taxon>Alphaproteobacteria</taxon>
        <taxon>Sphingomonadales</taxon>
        <taxon>Sphingomonadaceae</taxon>
        <taxon>Sphingomonas</taxon>
    </lineage>
</organism>
<evidence type="ECO:0000256" key="11">
    <source>
        <dbReference type="PROSITE-ProRule" id="PRU01360"/>
    </source>
</evidence>
<proteinExistence type="inferred from homology"/>
<keyword evidence="16" id="KW-0675">Receptor</keyword>
<evidence type="ECO:0000313" key="17">
    <source>
        <dbReference type="Proteomes" id="UP001220395"/>
    </source>
</evidence>
<evidence type="ECO:0000256" key="10">
    <source>
        <dbReference type="ARBA" id="ARBA00023237"/>
    </source>
</evidence>
<dbReference type="InterPro" id="IPR000531">
    <property type="entry name" value="Beta-barrel_TonB"/>
</dbReference>
<evidence type="ECO:0000256" key="9">
    <source>
        <dbReference type="ARBA" id="ARBA00023136"/>
    </source>
</evidence>
<keyword evidence="13" id="KW-0732">Signal</keyword>
<comment type="similarity">
    <text evidence="11 12">Belongs to the TonB-dependent receptor family.</text>
</comment>
<keyword evidence="4" id="KW-0410">Iron transport</keyword>
<accession>A0ABY7TN80</accession>
<evidence type="ECO:0000313" key="16">
    <source>
        <dbReference type="EMBL" id="WCT74488.1"/>
    </source>
</evidence>
<evidence type="ECO:0000256" key="12">
    <source>
        <dbReference type="RuleBase" id="RU003357"/>
    </source>
</evidence>
<dbReference type="InterPro" id="IPR012910">
    <property type="entry name" value="Plug_dom"/>
</dbReference>
<evidence type="ECO:0000256" key="3">
    <source>
        <dbReference type="ARBA" id="ARBA00022452"/>
    </source>
</evidence>
<feature type="domain" description="TonB-dependent receptor-like beta-barrel" evidence="14">
    <location>
        <begin position="279"/>
        <end position="668"/>
    </location>
</feature>
<evidence type="ECO:0000256" key="6">
    <source>
        <dbReference type="ARBA" id="ARBA00023004"/>
    </source>
</evidence>
<evidence type="ECO:0000256" key="5">
    <source>
        <dbReference type="ARBA" id="ARBA00022692"/>
    </source>
</evidence>
<evidence type="ECO:0000259" key="14">
    <source>
        <dbReference type="Pfam" id="PF00593"/>
    </source>
</evidence>
<dbReference type="SUPFAM" id="SSF56935">
    <property type="entry name" value="Porins"/>
    <property type="match status" value="1"/>
</dbReference>
<keyword evidence="2 11" id="KW-0813">Transport</keyword>
<gene>
    <name evidence="16" type="ORF">PQ455_04450</name>
</gene>
<keyword evidence="5 11" id="KW-0812">Transmembrane</keyword>
<feature type="domain" description="TonB-dependent receptor plug" evidence="15">
    <location>
        <begin position="57"/>
        <end position="162"/>
    </location>
</feature>
<dbReference type="PANTHER" id="PTHR32552">
    <property type="entry name" value="FERRICHROME IRON RECEPTOR-RELATED"/>
    <property type="match status" value="1"/>
</dbReference>
<dbReference type="Gene3D" id="2.40.170.20">
    <property type="entry name" value="TonB-dependent receptor, beta-barrel domain"/>
    <property type="match status" value="1"/>
</dbReference>
<keyword evidence="3 11" id="KW-1134">Transmembrane beta strand</keyword>
<dbReference type="CDD" id="cd01347">
    <property type="entry name" value="ligand_gated_channel"/>
    <property type="match status" value="1"/>
</dbReference>
<keyword evidence="9 11" id="KW-0472">Membrane</keyword>
<evidence type="ECO:0000256" key="1">
    <source>
        <dbReference type="ARBA" id="ARBA00004571"/>
    </source>
</evidence>
<dbReference type="Proteomes" id="UP001220395">
    <property type="component" value="Chromosome"/>
</dbReference>
<dbReference type="InterPro" id="IPR039426">
    <property type="entry name" value="TonB-dep_rcpt-like"/>
</dbReference>
<name>A0ABY7TN80_9SPHN</name>
<keyword evidence="8 12" id="KW-0798">TonB box</keyword>
<keyword evidence="7" id="KW-0406">Ion transport</keyword>
<evidence type="ECO:0000256" key="7">
    <source>
        <dbReference type="ARBA" id="ARBA00023065"/>
    </source>
</evidence>
<sequence length="707" mass="76297">MTNKAMMMLGATALATMVCAAPALAQSQPAAPAVPVASEQATDGDIVVTALRRDQRLQEAPAAVSVVTSETIQNAGVQSLNDVGKLVPSLRFEAGLRPGVPSIALRGIAAVQGGDAPFSLIVDGVQVPFLELVNQDLLDIASVELLKGPQGALYGRGAIAGALIINTQAPGDEFRGSLKLSAEGGGDYRGAATVSGPLIDGVLSAKVTGSYRKRDGMIYIRTLDRDGDYADDGTLRGQLHFTPGADTAIDLIGSYTKAKDGWALFAQIPVGVPGAIKDFDTYKPNQNVKPVTRRTLWNTALKINQKVGIGTITSVTQYAYALARNFNDFDYSPVPGRVNTNPIKDTAFNQDLRFSSTLDGAFNFIVGAFYQKRIGHNDVNIRPDPAAVPPLLPSQTTLQHLTSEAWAGYGQANLELGAWSLTAAVRYDEDKRFDELTNVPGSGVSNTFSAWQPSATVKYQFSPDFMAYGTVGRGFRSGGFNAQNLVIPAIGAQRIYPKEMSTSYEAGFKSQAFNRRLTFNVAAFLTNFENSQFQQTLVVPVPARFITSIPKVRVKGLEADIVLRPVADVTITGAVSITHARIRDFNGTALYVGNQPPNVYSDNEQLSIQYNPEVMDGYRALFRLDGNRRGKISYDLTEQFTFQPAAFLDARVGVEADRWTLAVYGKNLTSKRAPDFFSPLAFRVASARLENLSFRAGVELSVKFGAR</sequence>
<dbReference type="RefSeq" id="WP_273689543.1">
    <property type="nucleotide sequence ID" value="NZ_CP117411.1"/>
</dbReference>
<dbReference type="Pfam" id="PF07715">
    <property type="entry name" value="Plug"/>
    <property type="match status" value="1"/>
</dbReference>
<dbReference type="InterPro" id="IPR036942">
    <property type="entry name" value="Beta-barrel_TonB_sf"/>
</dbReference>
<comment type="subcellular location">
    <subcellularLocation>
        <location evidence="1 11">Cell outer membrane</location>
        <topology evidence="1 11">Multi-pass membrane protein</topology>
    </subcellularLocation>
</comment>
<evidence type="ECO:0000256" key="13">
    <source>
        <dbReference type="SAM" id="SignalP"/>
    </source>
</evidence>
<dbReference type="Pfam" id="PF00593">
    <property type="entry name" value="TonB_dep_Rec_b-barrel"/>
    <property type="match status" value="1"/>
</dbReference>
<evidence type="ECO:0000259" key="15">
    <source>
        <dbReference type="Pfam" id="PF07715"/>
    </source>
</evidence>
<keyword evidence="10 11" id="KW-0998">Cell outer membrane</keyword>
<dbReference type="PANTHER" id="PTHR32552:SF81">
    <property type="entry name" value="TONB-DEPENDENT OUTER MEMBRANE RECEPTOR"/>
    <property type="match status" value="1"/>
</dbReference>
<dbReference type="PROSITE" id="PS52016">
    <property type="entry name" value="TONB_DEPENDENT_REC_3"/>
    <property type="match status" value="1"/>
</dbReference>
<protein>
    <submittedName>
        <fullName evidence="16">TonB-dependent receptor</fullName>
    </submittedName>
</protein>
<keyword evidence="17" id="KW-1185">Reference proteome</keyword>
<feature type="signal peptide" evidence="13">
    <location>
        <begin position="1"/>
        <end position="25"/>
    </location>
</feature>
<reference evidence="16 17" key="1">
    <citation type="submission" date="2023-02" db="EMBL/GenBank/DDBJ databases">
        <title>Genome sequence of Sphingomonas naphthae.</title>
        <authorList>
            <person name="Kim S."/>
            <person name="Heo J."/>
            <person name="Kwon S.-W."/>
        </authorList>
    </citation>
    <scope>NUCLEOTIDE SEQUENCE [LARGE SCALE GENOMIC DNA]</scope>
    <source>
        <strain evidence="16 17">KACC 18716</strain>
    </source>
</reference>
<dbReference type="EMBL" id="CP117411">
    <property type="protein sequence ID" value="WCT74488.1"/>
    <property type="molecule type" value="Genomic_DNA"/>
</dbReference>
<keyword evidence="6" id="KW-0408">Iron</keyword>
<evidence type="ECO:0000256" key="4">
    <source>
        <dbReference type="ARBA" id="ARBA00022496"/>
    </source>
</evidence>
<evidence type="ECO:0000256" key="8">
    <source>
        <dbReference type="ARBA" id="ARBA00023077"/>
    </source>
</evidence>
<feature type="chain" id="PRO_5045583772" evidence="13">
    <location>
        <begin position="26"/>
        <end position="707"/>
    </location>
</feature>
<evidence type="ECO:0000256" key="2">
    <source>
        <dbReference type="ARBA" id="ARBA00022448"/>
    </source>
</evidence>